<reference evidence="1" key="1">
    <citation type="submission" date="2018-05" db="EMBL/GenBank/DDBJ databases">
        <authorList>
            <person name="Lanie J.A."/>
            <person name="Ng W.-L."/>
            <person name="Kazmierczak K.M."/>
            <person name="Andrzejewski T.M."/>
            <person name="Davidsen T.M."/>
            <person name="Wayne K.J."/>
            <person name="Tettelin H."/>
            <person name="Glass J.I."/>
            <person name="Rusch D."/>
            <person name="Podicherti R."/>
            <person name="Tsui H.-C.T."/>
            <person name="Winkler M.E."/>
        </authorList>
    </citation>
    <scope>NUCLEOTIDE SEQUENCE</scope>
</reference>
<protein>
    <submittedName>
        <fullName evidence="1">Uncharacterized protein</fullName>
    </submittedName>
</protein>
<dbReference type="AlphaFoldDB" id="A0A381RJJ8"/>
<dbReference type="EMBL" id="UINC01001948">
    <property type="protein sequence ID" value="SUZ91109.1"/>
    <property type="molecule type" value="Genomic_DNA"/>
</dbReference>
<proteinExistence type="predicted"/>
<organism evidence="1">
    <name type="scientific">marine metagenome</name>
    <dbReference type="NCBI Taxonomy" id="408172"/>
    <lineage>
        <taxon>unclassified sequences</taxon>
        <taxon>metagenomes</taxon>
        <taxon>ecological metagenomes</taxon>
    </lineage>
</organism>
<name>A0A381RJJ8_9ZZZZ</name>
<evidence type="ECO:0000313" key="1">
    <source>
        <dbReference type="EMBL" id="SUZ91109.1"/>
    </source>
</evidence>
<sequence>MKKLFYAFPILWIFIPILFFSCSEEPIPYELSEGDVISFRIDPDPTSFFRSYQTAPEMGGLSELYYGQRDGFSEIYSLVEVYPISAPFFLDTTYSSDSTSYYFVDSIESVTFSLTLENAGDSLSSPELVYFSGDGDTTIFLENESSFYTVNSTLDTIGFDSPISFTDTLENVHFSFDVDSLFNNYMLDTTRLSSYTFKINGDGETNSLVAFTNPRLEVHYLINNVIPDDAGDSTWIDTVTFTFTAKYELTIVDPGIWAEDTTFSIGRAKGVKSILRFNLDTLSMLPDNIIFKDADLYLKCDTTINSFKVFAYPLKDSISINDIDLFSVEQMDTTALEFIGATFSTVDSLLILNVRDFVNYIYLNQLTHYELQLTSSTGNDPFSILTFINSEPFKPYIIMRYVATN</sequence>
<gene>
    <name evidence="1" type="ORF">METZ01_LOCUS43963</name>
</gene>
<dbReference type="PROSITE" id="PS51257">
    <property type="entry name" value="PROKAR_LIPOPROTEIN"/>
    <property type="match status" value="1"/>
</dbReference>
<accession>A0A381RJJ8</accession>